<reference evidence="1" key="2">
    <citation type="submission" date="2021-11" db="EMBL/GenBank/DDBJ databases">
        <authorList>
            <person name="Gilroy R."/>
        </authorList>
    </citation>
    <scope>NUCLEOTIDE SEQUENCE</scope>
    <source>
        <strain evidence="1">150</strain>
    </source>
</reference>
<organism evidence="1 2">
    <name type="scientific">Enterococcus aquimarinus</name>
    <dbReference type="NCBI Taxonomy" id="328396"/>
    <lineage>
        <taxon>Bacteria</taxon>
        <taxon>Bacillati</taxon>
        <taxon>Bacillota</taxon>
        <taxon>Bacilli</taxon>
        <taxon>Lactobacillales</taxon>
        <taxon>Enterococcaceae</taxon>
        <taxon>Enterococcus</taxon>
    </lineage>
</organism>
<dbReference type="AlphaFoldDB" id="A0A9E4A050"/>
<dbReference type="Proteomes" id="UP000813384">
    <property type="component" value="Unassembled WGS sequence"/>
</dbReference>
<reference evidence="1" key="1">
    <citation type="journal article" date="2021" name="PeerJ">
        <title>Extensive microbial diversity within the chicken gut microbiome revealed by metagenomics and culture.</title>
        <authorList>
            <person name="Gilroy R."/>
            <person name="Ravi A."/>
            <person name="Getino M."/>
            <person name="Pursley I."/>
            <person name="Horton D.L."/>
            <person name="Alikhan N.F."/>
            <person name="Baker D."/>
            <person name="Gharbi K."/>
            <person name="Hall N."/>
            <person name="Watson M."/>
            <person name="Adriaenssens E.M."/>
            <person name="Foster-Nyarko E."/>
            <person name="Jarju S."/>
            <person name="Secka A."/>
            <person name="Antonio M."/>
            <person name="Oren A."/>
            <person name="Chaudhuri R.R."/>
            <person name="La Ragione R."/>
            <person name="Hildebrand F."/>
            <person name="Pallen M.J."/>
        </authorList>
    </citation>
    <scope>NUCLEOTIDE SEQUENCE</scope>
    <source>
        <strain evidence="1">150</strain>
    </source>
</reference>
<sequence>MKSSEISLSIKPRSVKVNVAAKILDTSERVVRNLVDCGYIRAMRFPALTISIKELDRFIDYATENQIDFSEFGSIGFNKEKSTERESESNLVQLKNY</sequence>
<proteinExistence type="predicted"/>
<name>A0A9E4A050_9ENTE</name>
<evidence type="ECO:0008006" key="3">
    <source>
        <dbReference type="Google" id="ProtNLM"/>
    </source>
</evidence>
<evidence type="ECO:0000313" key="1">
    <source>
        <dbReference type="EMBL" id="MCC9273874.1"/>
    </source>
</evidence>
<protein>
    <recommendedName>
        <fullName evidence="3">Helix-turn-helix domain-containing protein</fullName>
    </recommendedName>
</protein>
<gene>
    <name evidence="1" type="ORF">K8V42_06245</name>
</gene>
<evidence type="ECO:0000313" key="2">
    <source>
        <dbReference type="Proteomes" id="UP000813384"/>
    </source>
</evidence>
<dbReference type="EMBL" id="JAJJVO010000094">
    <property type="protein sequence ID" value="MCC9273874.1"/>
    <property type="molecule type" value="Genomic_DNA"/>
</dbReference>
<comment type="caution">
    <text evidence="1">The sequence shown here is derived from an EMBL/GenBank/DDBJ whole genome shotgun (WGS) entry which is preliminary data.</text>
</comment>
<accession>A0A9E4A050</accession>